<evidence type="ECO:0000256" key="1">
    <source>
        <dbReference type="ARBA" id="ARBA00005079"/>
    </source>
</evidence>
<dbReference type="Gene3D" id="3.20.20.140">
    <property type="entry name" value="Metal-dependent hydrolases"/>
    <property type="match status" value="1"/>
</dbReference>
<dbReference type="InterPro" id="IPR032466">
    <property type="entry name" value="Metal_Hydrolase"/>
</dbReference>
<dbReference type="SUPFAM" id="SSF51556">
    <property type="entry name" value="Metallo-dependent hydrolases"/>
    <property type="match status" value="1"/>
</dbReference>
<evidence type="ECO:0000256" key="7">
    <source>
        <dbReference type="ARBA" id="ARBA00022793"/>
    </source>
</evidence>
<accession>A0A3P3YB32</accession>
<dbReference type="PANTHER" id="PTHR21240">
    <property type="entry name" value="2-AMINO-3-CARBOXYLMUCONATE-6-SEMIALDEHYDE DECARBOXYLASE"/>
    <property type="match status" value="1"/>
</dbReference>
<evidence type="ECO:0000256" key="2">
    <source>
        <dbReference type="ARBA" id="ARBA00005871"/>
    </source>
</evidence>
<protein>
    <recommendedName>
        <fullName evidence="5">2-amino-3-carboxymuconate-6-semialdehyde decarboxylase</fullName>
        <ecNumber evidence="4">4.1.1.45</ecNumber>
    </recommendedName>
    <alternativeName>
        <fullName evidence="10">Picolinate carboxylase</fullName>
    </alternativeName>
</protein>
<keyword evidence="8" id="KW-0862">Zinc</keyword>
<evidence type="ECO:0000256" key="6">
    <source>
        <dbReference type="ARBA" id="ARBA00022723"/>
    </source>
</evidence>
<feature type="domain" description="Amidohydrolase-related" evidence="12">
    <location>
        <begin position="20"/>
        <end position="350"/>
    </location>
</feature>
<comment type="pathway">
    <text evidence="1">Secondary metabolite metabolism; quinolate metabolism.</text>
</comment>
<evidence type="ECO:0000256" key="4">
    <source>
        <dbReference type="ARBA" id="ARBA00012365"/>
    </source>
</evidence>
<gene>
    <name evidence="13" type="ORF">PLBR_LOCUS4583</name>
</gene>
<evidence type="ECO:0000256" key="5">
    <source>
        <dbReference type="ARBA" id="ARBA00021214"/>
    </source>
</evidence>
<dbReference type="InterPro" id="IPR032465">
    <property type="entry name" value="ACMSD"/>
</dbReference>
<dbReference type="Pfam" id="PF04909">
    <property type="entry name" value="Amidohydro_2"/>
    <property type="match status" value="1"/>
</dbReference>
<evidence type="ECO:0000256" key="8">
    <source>
        <dbReference type="ARBA" id="ARBA00022833"/>
    </source>
</evidence>
<keyword evidence="6" id="KW-0479">Metal-binding</keyword>
<keyword evidence="7 11" id="KW-0210">Decarboxylase</keyword>
<dbReference type="GO" id="GO:0016787">
    <property type="term" value="F:hydrolase activity"/>
    <property type="evidence" value="ECO:0007669"/>
    <property type="project" value="InterPro"/>
</dbReference>
<name>A0A3P3YB32_PLABS</name>
<evidence type="ECO:0000256" key="11">
    <source>
        <dbReference type="RuleBase" id="RU366045"/>
    </source>
</evidence>
<dbReference type="GO" id="GO:0046872">
    <property type="term" value="F:metal ion binding"/>
    <property type="evidence" value="ECO:0007669"/>
    <property type="project" value="UniProtKB-KW"/>
</dbReference>
<evidence type="ECO:0000259" key="12">
    <source>
        <dbReference type="Pfam" id="PF04909"/>
    </source>
</evidence>
<comment type="similarity">
    <text evidence="2">Belongs to the metallo-dependent hydrolases superfamily. ACMSD family.</text>
</comment>
<proteinExistence type="inferred from homology"/>
<geneLocation type="mitochondrion" evidence="13"/>
<dbReference type="GO" id="GO:0005829">
    <property type="term" value="C:cytosol"/>
    <property type="evidence" value="ECO:0007669"/>
    <property type="project" value="TreeGrafter"/>
</dbReference>
<keyword evidence="9 11" id="KW-0456">Lyase</keyword>
<evidence type="ECO:0000313" key="13">
    <source>
        <dbReference type="EMBL" id="SPQ97368.1"/>
    </source>
</evidence>
<dbReference type="GO" id="GO:0019748">
    <property type="term" value="P:secondary metabolic process"/>
    <property type="evidence" value="ECO:0007669"/>
    <property type="project" value="TreeGrafter"/>
</dbReference>
<organism evidence="13 14">
    <name type="scientific">Plasmodiophora brassicae</name>
    <name type="common">Clubroot disease agent</name>
    <dbReference type="NCBI Taxonomy" id="37360"/>
    <lineage>
        <taxon>Eukaryota</taxon>
        <taxon>Sar</taxon>
        <taxon>Rhizaria</taxon>
        <taxon>Endomyxa</taxon>
        <taxon>Phytomyxea</taxon>
        <taxon>Plasmodiophorida</taxon>
        <taxon>Plasmodiophoridae</taxon>
        <taxon>Plasmodiophora</taxon>
    </lineage>
</organism>
<sequence>MTGSAPASPSGQARRRCFKVDLHTHILPRHLPNLSRYERYGYGDFIHMQYDSTCCKTDMYKGQHFFRRVEDTCFDSDARLRDCMDAGVDLQVLSTVPVMFSYWAKPDDALDLCQLLNNDLHQTVKARPDRYVGLGTVPLQAPDLAIAELRRCVKELGFAGVQIGTNVNGLNLGDPSLFPFFQEVANLSACVFVHPWDMAGESSMQKYWLPWLVGMPAESSRAICSMVFGGVFERIPGLRVAFAHGGGSFPGTIGRIEHAFHVRPDLCAVDTHVSPRSQLGRFWVDSLVHDPSQLQAVVDLFGEDKVALGTDYPFPLGEARPGHLIESQQHWTSERKARLLYQNALEFLGLPPTYFDTRVRHTLNPY</sequence>
<evidence type="ECO:0000256" key="9">
    <source>
        <dbReference type="ARBA" id="ARBA00023239"/>
    </source>
</evidence>
<comment type="subunit">
    <text evidence="3">Monomer.</text>
</comment>
<dbReference type="EMBL" id="OVEO01000007">
    <property type="protein sequence ID" value="SPQ97368.1"/>
    <property type="molecule type" value="Genomic_DNA"/>
</dbReference>
<reference evidence="13 14" key="1">
    <citation type="submission" date="2018-03" db="EMBL/GenBank/DDBJ databases">
        <authorList>
            <person name="Fogelqvist J."/>
        </authorList>
    </citation>
    <scope>NUCLEOTIDE SEQUENCE [LARGE SCALE GENOMIC DNA]</scope>
</reference>
<keyword evidence="13" id="KW-0496">Mitochondrion</keyword>
<evidence type="ECO:0000256" key="10">
    <source>
        <dbReference type="ARBA" id="ARBA00031120"/>
    </source>
</evidence>
<dbReference type="InterPro" id="IPR006680">
    <property type="entry name" value="Amidohydro-rel"/>
</dbReference>
<evidence type="ECO:0000256" key="3">
    <source>
        <dbReference type="ARBA" id="ARBA00011245"/>
    </source>
</evidence>
<dbReference type="Proteomes" id="UP000290189">
    <property type="component" value="Unassembled WGS sequence"/>
</dbReference>
<dbReference type="PANTHER" id="PTHR21240:SF27">
    <property type="entry name" value="2-AMINO-3-CARBOXYMUCONATE-6-SEMIALDEHYDE DECARBOXYLASE"/>
    <property type="match status" value="1"/>
</dbReference>
<dbReference type="EC" id="4.1.1.45" evidence="4"/>
<dbReference type="AlphaFoldDB" id="A0A3P3YB32"/>
<evidence type="ECO:0000313" key="14">
    <source>
        <dbReference type="Proteomes" id="UP000290189"/>
    </source>
</evidence>
<dbReference type="GO" id="GO:0001760">
    <property type="term" value="F:aminocarboxymuconate-semialdehyde decarboxylase activity"/>
    <property type="evidence" value="ECO:0007669"/>
    <property type="project" value="UniProtKB-EC"/>
</dbReference>